<dbReference type="OrthoDB" id="5117848at2"/>
<evidence type="ECO:0000256" key="2">
    <source>
        <dbReference type="SAM" id="Phobius"/>
    </source>
</evidence>
<keyword evidence="4" id="KW-1185">Reference proteome</keyword>
<proteinExistence type="predicted"/>
<evidence type="ECO:0000256" key="1">
    <source>
        <dbReference type="SAM" id="MobiDB-lite"/>
    </source>
</evidence>
<feature type="transmembrane region" description="Helical" evidence="2">
    <location>
        <begin position="40"/>
        <end position="58"/>
    </location>
</feature>
<reference evidence="3 4" key="1">
    <citation type="submission" date="2019-11" db="EMBL/GenBank/DDBJ databases">
        <title>Agromyces kandeliae sp. nov., isolated from mangrove soil.</title>
        <authorList>
            <person name="Wang R."/>
        </authorList>
    </citation>
    <scope>NUCLEOTIDE SEQUENCE [LARGE SCALE GENOMIC DNA]</scope>
    <source>
        <strain evidence="3 4">JCM 11431</strain>
    </source>
</reference>
<dbReference type="Proteomes" id="UP000480122">
    <property type="component" value="Unassembled WGS sequence"/>
</dbReference>
<sequence length="110" mass="11858">MSALPAWSERSEQDTASSGTGTGTSEPHYDARPRNGSNPWLMLFPLGAAAAVSAAVLLRRPAVRKAAGEVVRDPEVRDVCREAGERAYRVIAASWRRHGGPEGLAETFLR</sequence>
<gene>
    <name evidence="3" type="ORF">GLX25_03405</name>
</gene>
<keyword evidence="2" id="KW-1133">Transmembrane helix</keyword>
<dbReference type="EMBL" id="WODA01000004">
    <property type="protein sequence ID" value="MUN06164.1"/>
    <property type="molecule type" value="Genomic_DNA"/>
</dbReference>
<protein>
    <submittedName>
        <fullName evidence="3">Uncharacterized protein</fullName>
    </submittedName>
</protein>
<keyword evidence="2" id="KW-0472">Membrane</keyword>
<evidence type="ECO:0000313" key="4">
    <source>
        <dbReference type="Proteomes" id="UP000480122"/>
    </source>
</evidence>
<dbReference type="RefSeq" id="WP_155840807.1">
    <property type="nucleotide sequence ID" value="NZ_BAAAIA010000006.1"/>
</dbReference>
<comment type="caution">
    <text evidence="3">The sequence shown here is derived from an EMBL/GenBank/DDBJ whole genome shotgun (WGS) entry which is preliminary data.</text>
</comment>
<feature type="region of interest" description="Disordered" evidence="1">
    <location>
        <begin position="1"/>
        <end position="34"/>
    </location>
</feature>
<dbReference type="AlphaFoldDB" id="A0A7C9HIW1"/>
<name>A0A7C9HIW1_9MICO</name>
<organism evidence="3 4">
    <name type="scientific">Agromyces luteolus</name>
    <dbReference type="NCBI Taxonomy" id="88373"/>
    <lineage>
        <taxon>Bacteria</taxon>
        <taxon>Bacillati</taxon>
        <taxon>Actinomycetota</taxon>
        <taxon>Actinomycetes</taxon>
        <taxon>Micrococcales</taxon>
        <taxon>Microbacteriaceae</taxon>
        <taxon>Agromyces</taxon>
    </lineage>
</organism>
<keyword evidence="2" id="KW-0812">Transmembrane</keyword>
<accession>A0A7C9HIW1</accession>
<evidence type="ECO:0000313" key="3">
    <source>
        <dbReference type="EMBL" id="MUN06164.1"/>
    </source>
</evidence>